<dbReference type="PANTHER" id="PTHR33739">
    <property type="entry name" value="OS07G0681500 PROTEIN"/>
    <property type="match status" value="1"/>
</dbReference>
<feature type="non-terminal residue" evidence="1">
    <location>
        <position position="340"/>
    </location>
</feature>
<evidence type="ECO:0000313" key="1">
    <source>
        <dbReference type="EMBL" id="MED6130486.1"/>
    </source>
</evidence>
<proteinExistence type="predicted"/>
<evidence type="ECO:0008006" key="3">
    <source>
        <dbReference type="Google" id="ProtNLM"/>
    </source>
</evidence>
<reference evidence="1 2" key="1">
    <citation type="journal article" date="2023" name="Plants (Basel)">
        <title>Bridging the Gap: Combining Genomics and Transcriptomics Approaches to Understand Stylosanthes scabra, an Orphan Legume from the Brazilian Caatinga.</title>
        <authorList>
            <person name="Ferreira-Neto J.R.C."/>
            <person name="da Silva M.D."/>
            <person name="Binneck E."/>
            <person name="de Melo N.F."/>
            <person name="da Silva R.H."/>
            <person name="de Melo A.L.T.M."/>
            <person name="Pandolfi V."/>
            <person name="Bustamante F.O."/>
            <person name="Brasileiro-Vidal A.C."/>
            <person name="Benko-Iseppon A.M."/>
        </authorList>
    </citation>
    <scope>NUCLEOTIDE SEQUENCE [LARGE SCALE GENOMIC DNA]</scope>
    <source>
        <tissue evidence="1">Leaves</tissue>
    </source>
</reference>
<evidence type="ECO:0000313" key="2">
    <source>
        <dbReference type="Proteomes" id="UP001341840"/>
    </source>
</evidence>
<comment type="caution">
    <text evidence="1">The sequence shown here is derived from an EMBL/GenBank/DDBJ whole genome shotgun (WGS) entry which is preliminary data.</text>
</comment>
<keyword evidence="2" id="KW-1185">Reference proteome</keyword>
<protein>
    <recommendedName>
        <fullName evidence="3">Mediator of RNA polymerase II transcription subunit 33A</fullName>
    </recommendedName>
</protein>
<sequence length="340" mass="38051">MAVPAQTNAADQPSLWDAVLRHTHLAQERNSDPNLWATELAAMLRSSSVILPSVELAHQLVSHFFWKNHCPTAWKFLERAISLNIVPPLLLLALLSATVVPSRQLHPVAYRLYMELLKRNAFMLASHINSPNYEKIMTSIDEALLLSQVYNRKDCEPGIVLVEFVFSIVWQLLEASLDDEDLLDHALENNPRWLRRSDDMNIDSSDCFSGKKTQQNRMLVSNSSVLRSSAHITPEALSLLMENIHEGISHETKTTSKANIFMASGSQICFSGQYFGDSCSLQWLPIDLILEDALDGANISAFSAVRIVTGLVKVLHAVNGSTWHNAFLGLWIAALRLVQR</sequence>
<dbReference type="InterPro" id="IPR039638">
    <property type="entry name" value="MED33A/B"/>
</dbReference>
<dbReference type="EMBL" id="JASCZI010060417">
    <property type="protein sequence ID" value="MED6130486.1"/>
    <property type="molecule type" value="Genomic_DNA"/>
</dbReference>
<dbReference type="PANTHER" id="PTHR33739:SF12">
    <property type="entry name" value="MEDIATOR OF RNA POLYMERASE II TRANSCRIPTION SUBUNIT 33A"/>
    <property type="match status" value="1"/>
</dbReference>
<accession>A0ABU6S307</accession>
<dbReference type="Proteomes" id="UP001341840">
    <property type="component" value="Unassembled WGS sequence"/>
</dbReference>
<gene>
    <name evidence="1" type="ORF">PIB30_000986</name>
</gene>
<organism evidence="1 2">
    <name type="scientific">Stylosanthes scabra</name>
    <dbReference type="NCBI Taxonomy" id="79078"/>
    <lineage>
        <taxon>Eukaryota</taxon>
        <taxon>Viridiplantae</taxon>
        <taxon>Streptophyta</taxon>
        <taxon>Embryophyta</taxon>
        <taxon>Tracheophyta</taxon>
        <taxon>Spermatophyta</taxon>
        <taxon>Magnoliopsida</taxon>
        <taxon>eudicotyledons</taxon>
        <taxon>Gunneridae</taxon>
        <taxon>Pentapetalae</taxon>
        <taxon>rosids</taxon>
        <taxon>fabids</taxon>
        <taxon>Fabales</taxon>
        <taxon>Fabaceae</taxon>
        <taxon>Papilionoideae</taxon>
        <taxon>50 kb inversion clade</taxon>
        <taxon>dalbergioids sensu lato</taxon>
        <taxon>Dalbergieae</taxon>
        <taxon>Pterocarpus clade</taxon>
        <taxon>Stylosanthes</taxon>
    </lineage>
</organism>
<name>A0ABU6S307_9FABA</name>